<protein>
    <submittedName>
        <fullName evidence="5">L-rhamnose operon regulatory protein rhaS</fullName>
    </submittedName>
</protein>
<dbReference type="GO" id="GO:0003700">
    <property type="term" value="F:DNA-binding transcription factor activity"/>
    <property type="evidence" value="ECO:0007669"/>
    <property type="project" value="InterPro"/>
</dbReference>
<dbReference type="SUPFAM" id="SSF46689">
    <property type="entry name" value="Homeodomain-like"/>
    <property type="match status" value="1"/>
</dbReference>
<evidence type="ECO:0000313" key="6">
    <source>
        <dbReference type="Proteomes" id="UP000255024"/>
    </source>
</evidence>
<evidence type="ECO:0000256" key="1">
    <source>
        <dbReference type="ARBA" id="ARBA00023015"/>
    </source>
</evidence>
<evidence type="ECO:0000256" key="3">
    <source>
        <dbReference type="ARBA" id="ARBA00023163"/>
    </source>
</evidence>
<keyword evidence="3" id="KW-0804">Transcription</keyword>
<dbReference type="InterPro" id="IPR037923">
    <property type="entry name" value="HTH-like"/>
</dbReference>
<dbReference type="Pfam" id="PF02311">
    <property type="entry name" value="AraC_binding"/>
    <property type="match status" value="1"/>
</dbReference>
<keyword evidence="6" id="KW-1185">Reference proteome</keyword>
<dbReference type="InterPro" id="IPR003313">
    <property type="entry name" value="AraC-bd"/>
</dbReference>
<dbReference type="PANTHER" id="PTHR43280:SF32">
    <property type="entry name" value="TRANSCRIPTIONAL REGULATORY PROTEIN"/>
    <property type="match status" value="1"/>
</dbReference>
<evidence type="ECO:0000259" key="4">
    <source>
        <dbReference type="PROSITE" id="PS01124"/>
    </source>
</evidence>
<dbReference type="RefSeq" id="WP_115090327.1">
    <property type="nucleotide sequence ID" value="NZ_CP068107.1"/>
</dbReference>
<proteinExistence type="predicted"/>
<keyword evidence="1" id="KW-0805">Transcription regulation</keyword>
<dbReference type="GO" id="GO:0043565">
    <property type="term" value="F:sequence-specific DNA binding"/>
    <property type="evidence" value="ECO:0007669"/>
    <property type="project" value="InterPro"/>
</dbReference>
<dbReference type="PANTHER" id="PTHR43280">
    <property type="entry name" value="ARAC-FAMILY TRANSCRIPTIONAL REGULATOR"/>
    <property type="match status" value="1"/>
</dbReference>
<name>A0A378RK65_MYROD</name>
<reference evidence="5 6" key="1">
    <citation type="submission" date="2018-06" db="EMBL/GenBank/DDBJ databases">
        <authorList>
            <consortium name="Pathogen Informatics"/>
            <person name="Doyle S."/>
        </authorList>
    </citation>
    <scope>NUCLEOTIDE SEQUENCE [LARGE SCALE GENOMIC DNA]</scope>
    <source>
        <strain evidence="5 6">NCTC11179</strain>
    </source>
</reference>
<dbReference type="Pfam" id="PF12833">
    <property type="entry name" value="HTH_18"/>
    <property type="match status" value="1"/>
</dbReference>
<dbReference type="InterPro" id="IPR018060">
    <property type="entry name" value="HTH_AraC"/>
</dbReference>
<dbReference type="Gene3D" id="1.10.10.60">
    <property type="entry name" value="Homeodomain-like"/>
    <property type="match status" value="1"/>
</dbReference>
<dbReference type="InterPro" id="IPR009057">
    <property type="entry name" value="Homeodomain-like_sf"/>
</dbReference>
<keyword evidence="2" id="KW-0238">DNA-binding</keyword>
<sequence>MNPIEEIKTYAFNPLPVEIEVKDLAFIRQVPHIVGQPHKAQFYQIIWVKTGSLTCYIDFEPITIDANQLLIIAAGQICELDVTSTYTGQLVLFTSSFFTRTEEDANFLHTAEILSLVSTNKIVSVSACIIEHLFVLLEKELANKTDSFQLAIAQNYLRIVLLEAERQVKPSPTLTTNTITQDFYKAIETYFKENRNINYYAELLGVSEKKLTQEVKHSTGLTPKVCLDARVILEAKRLLSYSVLSSKELSFTLGFDEPTNFIKYFRKHTNLTPQAFRDNQRKKNQR</sequence>
<evidence type="ECO:0000313" key="5">
    <source>
        <dbReference type="EMBL" id="STZ27384.1"/>
    </source>
</evidence>
<evidence type="ECO:0000256" key="2">
    <source>
        <dbReference type="ARBA" id="ARBA00023125"/>
    </source>
</evidence>
<organism evidence="5 6">
    <name type="scientific">Myroides odoratus</name>
    <name type="common">Flavobacterium odoratum</name>
    <dbReference type="NCBI Taxonomy" id="256"/>
    <lineage>
        <taxon>Bacteria</taxon>
        <taxon>Pseudomonadati</taxon>
        <taxon>Bacteroidota</taxon>
        <taxon>Flavobacteriia</taxon>
        <taxon>Flavobacteriales</taxon>
        <taxon>Flavobacteriaceae</taxon>
        <taxon>Myroides</taxon>
    </lineage>
</organism>
<dbReference type="EMBL" id="UGQL01000001">
    <property type="protein sequence ID" value="STZ27384.1"/>
    <property type="molecule type" value="Genomic_DNA"/>
</dbReference>
<dbReference type="PROSITE" id="PS01124">
    <property type="entry name" value="HTH_ARAC_FAMILY_2"/>
    <property type="match status" value="1"/>
</dbReference>
<feature type="domain" description="HTH araC/xylS-type" evidence="4">
    <location>
        <begin position="181"/>
        <end position="279"/>
    </location>
</feature>
<dbReference type="SUPFAM" id="SSF51215">
    <property type="entry name" value="Regulatory protein AraC"/>
    <property type="match status" value="1"/>
</dbReference>
<gene>
    <name evidence="5" type="primary">rhaS_6</name>
    <name evidence="5" type="ORF">NCTC11179_00919</name>
</gene>
<accession>A0A378RK65</accession>
<dbReference type="AlphaFoldDB" id="A0A378RK65"/>
<dbReference type="Proteomes" id="UP000255024">
    <property type="component" value="Unassembled WGS sequence"/>
</dbReference>
<dbReference type="SMART" id="SM00342">
    <property type="entry name" value="HTH_ARAC"/>
    <property type="match status" value="1"/>
</dbReference>